<dbReference type="Proteomes" id="UP000182466">
    <property type="component" value="Unassembled WGS sequence"/>
</dbReference>
<feature type="binding site" evidence="6">
    <location>
        <position position="86"/>
    </location>
    <ligand>
        <name>Mg(2+)</name>
        <dbReference type="ChEBI" id="CHEBI:18420"/>
        <label>1</label>
        <note>catalytic</note>
    </ligand>
</feature>
<keyword evidence="8" id="KW-1185">Reference proteome</keyword>
<dbReference type="eggNOG" id="COG0483">
    <property type="taxonomic scope" value="Bacteria"/>
</dbReference>
<dbReference type="InterPro" id="IPR051090">
    <property type="entry name" value="Inositol_monoP_superfamily"/>
</dbReference>
<dbReference type="PRINTS" id="PR00377">
    <property type="entry name" value="IMPHPHTASES"/>
</dbReference>
<dbReference type="RefSeq" id="WP_027261330.1">
    <property type="nucleotide sequence ID" value="NZ_FPAW01000022.1"/>
</dbReference>
<feature type="binding site" evidence="6">
    <location>
        <position position="208"/>
    </location>
    <ligand>
        <name>Mg(2+)</name>
        <dbReference type="ChEBI" id="CHEBI:18420"/>
        <label>1</label>
        <note>catalytic</note>
    </ligand>
</feature>
<evidence type="ECO:0000256" key="1">
    <source>
        <dbReference type="ARBA" id="ARBA00001946"/>
    </source>
</evidence>
<comment type="similarity">
    <text evidence="2">Belongs to the inositol monophosphatase superfamily.</text>
</comment>
<feature type="binding site" evidence="6">
    <location>
        <position position="68"/>
    </location>
    <ligand>
        <name>Mg(2+)</name>
        <dbReference type="ChEBI" id="CHEBI:18420"/>
        <label>1</label>
        <note>catalytic</note>
    </ligand>
</feature>
<dbReference type="EMBL" id="FPAW01000022">
    <property type="protein sequence ID" value="SFU05877.1"/>
    <property type="molecule type" value="Genomic_DNA"/>
</dbReference>
<evidence type="ECO:0000313" key="7">
    <source>
        <dbReference type="EMBL" id="SFU05877.1"/>
    </source>
</evidence>
<dbReference type="SUPFAM" id="SSF56655">
    <property type="entry name" value="Carbohydrate phosphatase"/>
    <property type="match status" value="1"/>
</dbReference>
<dbReference type="OrthoDB" id="9785695at2"/>
<dbReference type="Gene3D" id="3.40.190.80">
    <property type="match status" value="1"/>
</dbReference>
<name>A0A1I7D2G1_9RHOB</name>
<dbReference type="InterPro" id="IPR020583">
    <property type="entry name" value="Inositol_monoP_metal-BS"/>
</dbReference>
<feature type="binding site" evidence="6">
    <location>
        <position position="84"/>
    </location>
    <ligand>
        <name>Mg(2+)</name>
        <dbReference type="ChEBI" id="CHEBI:18420"/>
        <label>1</label>
        <note>catalytic</note>
    </ligand>
</feature>
<accession>A0A1I7D2G1</accession>
<keyword evidence="3 6" id="KW-0479">Metal-binding</keyword>
<dbReference type="PROSITE" id="PS00629">
    <property type="entry name" value="IMP_1"/>
    <property type="match status" value="1"/>
</dbReference>
<protein>
    <submittedName>
        <fullName evidence="7">Histidinol-phosphatase, inositol monophosphatase family</fullName>
    </submittedName>
</protein>
<gene>
    <name evidence="7" type="ORF">SAMN05216236_12226</name>
</gene>
<dbReference type="Pfam" id="PF00459">
    <property type="entry name" value="Inositol_P"/>
    <property type="match status" value="1"/>
</dbReference>
<dbReference type="GO" id="GO:0046872">
    <property type="term" value="F:metal ion binding"/>
    <property type="evidence" value="ECO:0007669"/>
    <property type="project" value="UniProtKB-KW"/>
</dbReference>
<dbReference type="PANTHER" id="PTHR43200:SF6">
    <property type="entry name" value="3'(2'),5'-BISPHOSPHATE NUCLEOTIDASE"/>
    <property type="match status" value="1"/>
</dbReference>
<keyword evidence="4" id="KW-0378">Hydrolase</keyword>
<sequence>MQPTEDLVHHAAEMARLAAGAARGYFRGRLGVEFKPDESPVTQADRGVEAQVRAYLAQHFPDHGIFGEEQGKSGLDRKHLWVIDPIDGTRSFLSGHPLFGFLLGHLIDGVPRIGVIGMPALNETYLGISGHGASRDGQAIRVSAQVDPDRAILYINEPERLYRNQPQVFDRLLKFGQTRRFAYDCYQYALLAAGHIDALVDYGLEPYDFLPVLPVVQAAGGMMTDWDGAPLTLNSGGRVVAAATPALHGALLDLVNG</sequence>
<reference evidence="7 8" key="1">
    <citation type="submission" date="2016-10" db="EMBL/GenBank/DDBJ databases">
        <authorList>
            <person name="de Groot N.N."/>
        </authorList>
    </citation>
    <scope>NUCLEOTIDE SEQUENCE [LARGE SCALE GENOMIC DNA]</scope>
    <source>
        <strain evidence="7 8">CGMCC 1.10959</strain>
    </source>
</reference>
<evidence type="ECO:0000313" key="8">
    <source>
        <dbReference type="Proteomes" id="UP000182466"/>
    </source>
</evidence>
<organism evidence="7 8">
    <name type="scientific">Sedimentitalea nanhaiensis</name>
    <dbReference type="NCBI Taxonomy" id="999627"/>
    <lineage>
        <taxon>Bacteria</taxon>
        <taxon>Pseudomonadati</taxon>
        <taxon>Pseudomonadota</taxon>
        <taxon>Alphaproteobacteria</taxon>
        <taxon>Rhodobacterales</taxon>
        <taxon>Paracoccaceae</taxon>
        <taxon>Sedimentitalea</taxon>
    </lineage>
</organism>
<dbReference type="STRING" id="999627.SAMN05216236_12226"/>
<dbReference type="GO" id="GO:0000105">
    <property type="term" value="P:L-histidine biosynthetic process"/>
    <property type="evidence" value="ECO:0007669"/>
    <property type="project" value="TreeGrafter"/>
</dbReference>
<dbReference type="PANTHER" id="PTHR43200">
    <property type="entry name" value="PHOSPHATASE"/>
    <property type="match status" value="1"/>
</dbReference>
<keyword evidence="5 6" id="KW-0460">Magnesium</keyword>
<feature type="binding site" evidence="6">
    <location>
        <position position="87"/>
    </location>
    <ligand>
        <name>Mg(2+)</name>
        <dbReference type="ChEBI" id="CHEBI:18420"/>
        <label>1</label>
        <note>catalytic</note>
    </ligand>
</feature>
<dbReference type="GO" id="GO:0016791">
    <property type="term" value="F:phosphatase activity"/>
    <property type="evidence" value="ECO:0007669"/>
    <property type="project" value="UniProtKB-ARBA"/>
</dbReference>
<comment type="cofactor">
    <cofactor evidence="1 6">
        <name>Mg(2+)</name>
        <dbReference type="ChEBI" id="CHEBI:18420"/>
    </cofactor>
</comment>
<dbReference type="InterPro" id="IPR000760">
    <property type="entry name" value="Inositol_monophosphatase-like"/>
</dbReference>
<evidence type="ECO:0000256" key="4">
    <source>
        <dbReference type="ARBA" id="ARBA00022801"/>
    </source>
</evidence>
<dbReference type="Gene3D" id="3.30.540.10">
    <property type="entry name" value="Fructose-1,6-Bisphosphatase, subunit A, domain 1"/>
    <property type="match status" value="1"/>
</dbReference>
<proteinExistence type="inferred from homology"/>
<dbReference type="AlphaFoldDB" id="A0A1I7D2G1"/>
<evidence type="ECO:0000256" key="5">
    <source>
        <dbReference type="ARBA" id="ARBA00022842"/>
    </source>
</evidence>
<evidence type="ECO:0000256" key="6">
    <source>
        <dbReference type="PIRSR" id="PIRSR600760-2"/>
    </source>
</evidence>
<evidence type="ECO:0000256" key="2">
    <source>
        <dbReference type="ARBA" id="ARBA00009759"/>
    </source>
</evidence>
<evidence type="ECO:0000256" key="3">
    <source>
        <dbReference type="ARBA" id="ARBA00022723"/>
    </source>
</evidence>